<dbReference type="PANTHER" id="PTHR19848">
    <property type="entry name" value="WD40 REPEAT PROTEIN"/>
    <property type="match status" value="1"/>
</dbReference>
<gene>
    <name evidence="5" type="ORF">C7B82_08455</name>
</gene>
<evidence type="ECO:0000313" key="5">
    <source>
        <dbReference type="EMBL" id="PSB30692.1"/>
    </source>
</evidence>
<comment type="caution">
    <text evidence="5">The sequence shown here is derived from an EMBL/GenBank/DDBJ whole genome shotgun (WGS) entry which is preliminary data.</text>
</comment>
<dbReference type="InterPro" id="IPR015943">
    <property type="entry name" value="WD40/YVTN_repeat-like_dom_sf"/>
</dbReference>
<dbReference type="PROSITE" id="PS50294">
    <property type="entry name" value="WD_REPEATS_REGION"/>
    <property type="match status" value="2"/>
</dbReference>
<organism evidence="5 6">
    <name type="scientific">Stenomitos frigidus ULC18</name>
    <dbReference type="NCBI Taxonomy" id="2107698"/>
    <lineage>
        <taxon>Bacteria</taxon>
        <taxon>Bacillati</taxon>
        <taxon>Cyanobacteriota</taxon>
        <taxon>Cyanophyceae</taxon>
        <taxon>Leptolyngbyales</taxon>
        <taxon>Leptolyngbyaceae</taxon>
        <taxon>Stenomitos</taxon>
    </lineage>
</organism>
<evidence type="ECO:0000256" key="3">
    <source>
        <dbReference type="PROSITE-ProRule" id="PRU00221"/>
    </source>
</evidence>
<accession>A0A2T1ED59</accession>
<evidence type="ECO:0000313" key="6">
    <source>
        <dbReference type="Proteomes" id="UP000239576"/>
    </source>
</evidence>
<dbReference type="RefSeq" id="WP_106255865.1">
    <property type="nucleotide sequence ID" value="NZ_CAWNSW010000047.1"/>
</dbReference>
<feature type="compositionally biased region" description="Basic and acidic residues" evidence="4">
    <location>
        <begin position="1"/>
        <end position="17"/>
    </location>
</feature>
<dbReference type="SUPFAM" id="SSF50978">
    <property type="entry name" value="WD40 repeat-like"/>
    <property type="match status" value="1"/>
</dbReference>
<evidence type="ECO:0000256" key="1">
    <source>
        <dbReference type="ARBA" id="ARBA00022574"/>
    </source>
</evidence>
<sequence>MQPRETQPRETQPRDYDAVLGGSSPSPTGAMVLGGLEGVKQRFGSPIATQRIAALLEARKYGQVELELLMQALHDESLQVQKAAYLRLQRHKDTIAQRALEMYDPYVLFECLGTLTGHMSGVTAVAISPDGRWLVSGSRDETIKVWDWWAQEAIFTLNARTFIYAITVSEDGETFAIRGRDQTVKAWILRTGQQIRPEKGALRAIASVTLTDDRHLISSSQNAIKIWNLKTGRELCTLKGHTSLVTAVAVSADKELISSGSEDRTVRVWGVA</sequence>
<feature type="region of interest" description="Disordered" evidence="4">
    <location>
        <begin position="1"/>
        <end position="24"/>
    </location>
</feature>
<feature type="repeat" description="WD" evidence="3">
    <location>
        <begin position="115"/>
        <end position="147"/>
    </location>
</feature>
<keyword evidence="1 3" id="KW-0853">WD repeat</keyword>
<dbReference type="InterPro" id="IPR036322">
    <property type="entry name" value="WD40_repeat_dom_sf"/>
</dbReference>
<feature type="repeat" description="WD" evidence="3">
    <location>
        <begin position="238"/>
        <end position="272"/>
    </location>
</feature>
<keyword evidence="6" id="KW-1185">Reference proteome</keyword>
<reference evidence="6" key="1">
    <citation type="submission" date="2018-02" db="EMBL/GenBank/DDBJ databases">
        <authorList>
            <person name="Moore K."/>
            <person name="Momper L."/>
        </authorList>
    </citation>
    <scope>NUCLEOTIDE SEQUENCE [LARGE SCALE GENOMIC DNA]</scope>
    <source>
        <strain evidence="6">ULC18</strain>
    </source>
</reference>
<protein>
    <submittedName>
        <fullName evidence="5">Uncharacterized protein</fullName>
    </submittedName>
</protein>
<proteinExistence type="predicted"/>
<dbReference type="PRINTS" id="PR00320">
    <property type="entry name" value="GPROTEINBRPT"/>
</dbReference>
<dbReference type="InterPro" id="IPR020472">
    <property type="entry name" value="WD40_PAC1"/>
</dbReference>
<dbReference type="OrthoDB" id="530825at2"/>
<dbReference type="PANTHER" id="PTHR19848:SF8">
    <property type="entry name" value="F-BOX AND WD REPEAT DOMAIN CONTAINING 7"/>
    <property type="match status" value="1"/>
</dbReference>
<dbReference type="SMART" id="SM00320">
    <property type="entry name" value="WD40"/>
    <property type="match status" value="4"/>
</dbReference>
<dbReference type="PROSITE" id="PS50082">
    <property type="entry name" value="WD_REPEATS_2"/>
    <property type="match status" value="2"/>
</dbReference>
<reference evidence="5 6" key="2">
    <citation type="submission" date="2018-03" db="EMBL/GenBank/DDBJ databases">
        <title>The ancient ancestry and fast evolution of plastids.</title>
        <authorList>
            <person name="Moore K.R."/>
            <person name="Magnabosco C."/>
            <person name="Momper L."/>
            <person name="Gold D.A."/>
            <person name="Bosak T."/>
            <person name="Fournier G.P."/>
        </authorList>
    </citation>
    <scope>NUCLEOTIDE SEQUENCE [LARGE SCALE GENOMIC DNA]</scope>
    <source>
        <strain evidence="5 6">ULC18</strain>
    </source>
</reference>
<dbReference type="Proteomes" id="UP000239576">
    <property type="component" value="Unassembled WGS sequence"/>
</dbReference>
<dbReference type="AlphaFoldDB" id="A0A2T1ED59"/>
<evidence type="ECO:0000256" key="4">
    <source>
        <dbReference type="SAM" id="MobiDB-lite"/>
    </source>
</evidence>
<dbReference type="CDD" id="cd00200">
    <property type="entry name" value="WD40"/>
    <property type="match status" value="1"/>
</dbReference>
<name>A0A2T1ED59_9CYAN</name>
<dbReference type="Pfam" id="PF00400">
    <property type="entry name" value="WD40"/>
    <property type="match status" value="2"/>
</dbReference>
<dbReference type="EMBL" id="PVWK01000049">
    <property type="protein sequence ID" value="PSB30692.1"/>
    <property type="molecule type" value="Genomic_DNA"/>
</dbReference>
<keyword evidence="2" id="KW-0677">Repeat</keyword>
<dbReference type="Gene3D" id="2.130.10.10">
    <property type="entry name" value="YVTN repeat-like/Quinoprotein amine dehydrogenase"/>
    <property type="match status" value="1"/>
</dbReference>
<dbReference type="InterPro" id="IPR001680">
    <property type="entry name" value="WD40_rpt"/>
</dbReference>
<evidence type="ECO:0000256" key="2">
    <source>
        <dbReference type="ARBA" id="ARBA00022737"/>
    </source>
</evidence>